<dbReference type="PANTHER" id="PTHR30558:SF12">
    <property type="entry name" value="BIOPOLYMER TRANSPORT PROTEIN EXBD"/>
    <property type="match status" value="1"/>
</dbReference>
<evidence type="ECO:0000256" key="9">
    <source>
        <dbReference type="ARBA" id="ARBA00023136"/>
    </source>
</evidence>
<evidence type="ECO:0000313" key="13">
    <source>
        <dbReference type="Proteomes" id="UP000254841"/>
    </source>
</evidence>
<accession>A0A377J3D6</accession>
<keyword evidence="4" id="KW-1003">Cell membrane</keyword>
<evidence type="ECO:0000256" key="6">
    <source>
        <dbReference type="ARBA" id="ARBA00022692"/>
    </source>
</evidence>
<evidence type="ECO:0000256" key="3">
    <source>
        <dbReference type="ARBA" id="ARBA00022448"/>
    </source>
</evidence>
<evidence type="ECO:0000256" key="4">
    <source>
        <dbReference type="ARBA" id="ARBA00022475"/>
    </source>
</evidence>
<name>A0A377J3D6_9HELI</name>
<evidence type="ECO:0000256" key="5">
    <source>
        <dbReference type="ARBA" id="ARBA00022519"/>
    </source>
</evidence>
<reference evidence="12 13" key="1">
    <citation type="submission" date="2018-06" db="EMBL/GenBank/DDBJ databases">
        <authorList>
            <consortium name="Pathogen Informatics"/>
            <person name="Doyle S."/>
        </authorList>
    </citation>
    <scope>NUCLEOTIDE SEQUENCE [LARGE SCALE GENOMIC DNA]</scope>
    <source>
        <strain evidence="12 13">NCTC12410</strain>
    </source>
</reference>
<dbReference type="Pfam" id="PF02472">
    <property type="entry name" value="ExbD"/>
    <property type="match status" value="1"/>
</dbReference>
<dbReference type="OrthoDB" id="14324at2"/>
<dbReference type="GO" id="GO:0015031">
    <property type="term" value="P:protein transport"/>
    <property type="evidence" value="ECO:0007669"/>
    <property type="project" value="UniProtKB-KW"/>
</dbReference>
<keyword evidence="5" id="KW-0997">Cell inner membrane</keyword>
<dbReference type="RefSeq" id="WP_115010670.1">
    <property type="nucleotide sequence ID" value="NZ_UGHV01000001.1"/>
</dbReference>
<keyword evidence="3 10" id="KW-0813">Transport</keyword>
<proteinExistence type="inferred from homology"/>
<organism evidence="12 13">
    <name type="scientific">Helicobacter canis</name>
    <dbReference type="NCBI Taxonomy" id="29419"/>
    <lineage>
        <taxon>Bacteria</taxon>
        <taxon>Pseudomonadati</taxon>
        <taxon>Campylobacterota</taxon>
        <taxon>Epsilonproteobacteria</taxon>
        <taxon>Campylobacterales</taxon>
        <taxon>Helicobacteraceae</taxon>
        <taxon>Helicobacter</taxon>
    </lineage>
</organism>
<keyword evidence="7 10" id="KW-0653">Protein transport</keyword>
<dbReference type="PANTHER" id="PTHR30558">
    <property type="entry name" value="EXBD MEMBRANE COMPONENT OF PMF-DRIVEN MACROMOLECULE IMPORT SYSTEM"/>
    <property type="match status" value="1"/>
</dbReference>
<dbReference type="EMBL" id="UGHV01000001">
    <property type="protein sequence ID" value="STO96326.1"/>
    <property type="molecule type" value="Genomic_DNA"/>
</dbReference>
<sequence>MKKIDSMNLVPFIDIMLVLLVIVLTTASFVNTSRIQVNVPKVSDGSSKQDTQSKPITIAIDEQGRYYLNDKPHTLESLKEAIKSYDESTSVIINGDSQSNLNAFVQMMDIIQAQGLKDLYIVVEEE</sequence>
<dbReference type="Gene3D" id="3.30.420.270">
    <property type="match status" value="1"/>
</dbReference>
<dbReference type="AlphaFoldDB" id="A0A377J3D6"/>
<evidence type="ECO:0000256" key="10">
    <source>
        <dbReference type="RuleBase" id="RU003879"/>
    </source>
</evidence>
<keyword evidence="9 11" id="KW-0472">Membrane</keyword>
<comment type="similarity">
    <text evidence="2 10">Belongs to the ExbD/TolR family.</text>
</comment>
<keyword evidence="6 10" id="KW-0812">Transmembrane</keyword>
<dbReference type="GO" id="GO:0005886">
    <property type="term" value="C:plasma membrane"/>
    <property type="evidence" value="ECO:0007669"/>
    <property type="project" value="UniProtKB-SubCell"/>
</dbReference>
<protein>
    <submittedName>
        <fullName evidence="12">ExbD/TolR family biopolymer transport protein</fullName>
    </submittedName>
</protein>
<feature type="transmembrane region" description="Helical" evidence="11">
    <location>
        <begin position="12"/>
        <end position="30"/>
    </location>
</feature>
<evidence type="ECO:0000256" key="11">
    <source>
        <dbReference type="SAM" id="Phobius"/>
    </source>
</evidence>
<dbReference type="InterPro" id="IPR003400">
    <property type="entry name" value="ExbD"/>
</dbReference>
<evidence type="ECO:0000256" key="8">
    <source>
        <dbReference type="ARBA" id="ARBA00022989"/>
    </source>
</evidence>
<evidence type="ECO:0000256" key="2">
    <source>
        <dbReference type="ARBA" id="ARBA00005811"/>
    </source>
</evidence>
<evidence type="ECO:0000313" key="12">
    <source>
        <dbReference type="EMBL" id="STO96326.1"/>
    </source>
</evidence>
<evidence type="ECO:0000256" key="7">
    <source>
        <dbReference type="ARBA" id="ARBA00022927"/>
    </source>
</evidence>
<evidence type="ECO:0000256" key="1">
    <source>
        <dbReference type="ARBA" id="ARBA00004249"/>
    </source>
</evidence>
<dbReference type="GO" id="GO:0022857">
    <property type="term" value="F:transmembrane transporter activity"/>
    <property type="evidence" value="ECO:0007669"/>
    <property type="project" value="InterPro"/>
</dbReference>
<dbReference type="Proteomes" id="UP000254841">
    <property type="component" value="Unassembled WGS sequence"/>
</dbReference>
<keyword evidence="8 11" id="KW-1133">Transmembrane helix</keyword>
<comment type="subcellular location">
    <subcellularLocation>
        <location evidence="1">Cell inner membrane</location>
        <topology evidence="1">Single-pass type II membrane protein</topology>
    </subcellularLocation>
    <subcellularLocation>
        <location evidence="10">Cell membrane</location>
        <topology evidence="10">Single-pass type II membrane protein</topology>
    </subcellularLocation>
</comment>
<gene>
    <name evidence="12" type="primary">exbD_1</name>
    <name evidence="12" type="ORF">NCTC12410_00135</name>
</gene>